<organism evidence="2 3">
    <name type="scientific">Mythimna separata</name>
    <name type="common">Oriental armyworm</name>
    <name type="synonym">Pseudaletia separata</name>
    <dbReference type="NCBI Taxonomy" id="271217"/>
    <lineage>
        <taxon>Eukaryota</taxon>
        <taxon>Metazoa</taxon>
        <taxon>Ecdysozoa</taxon>
        <taxon>Arthropoda</taxon>
        <taxon>Hexapoda</taxon>
        <taxon>Insecta</taxon>
        <taxon>Pterygota</taxon>
        <taxon>Neoptera</taxon>
        <taxon>Endopterygota</taxon>
        <taxon>Lepidoptera</taxon>
        <taxon>Glossata</taxon>
        <taxon>Ditrysia</taxon>
        <taxon>Noctuoidea</taxon>
        <taxon>Noctuidae</taxon>
        <taxon>Noctuinae</taxon>
        <taxon>Hadenini</taxon>
        <taxon>Mythimna</taxon>
    </lineage>
</organism>
<proteinExistence type="predicted"/>
<dbReference type="Proteomes" id="UP001231518">
    <property type="component" value="Chromosome 8"/>
</dbReference>
<accession>A0AAD8DSY0</accession>
<keyword evidence="3" id="KW-1185">Reference proteome</keyword>
<evidence type="ECO:0000313" key="3">
    <source>
        <dbReference type="Proteomes" id="UP001231518"/>
    </source>
</evidence>
<evidence type="ECO:0000256" key="1">
    <source>
        <dbReference type="SAM" id="SignalP"/>
    </source>
</evidence>
<gene>
    <name evidence="2" type="ORF">PYW07_016646</name>
</gene>
<dbReference type="EMBL" id="JARGEI010000015">
    <property type="protein sequence ID" value="KAJ8719090.1"/>
    <property type="molecule type" value="Genomic_DNA"/>
</dbReference>
<feature type="chain" id="PRO_5042271118" evidence="1">
    <location>
        <begin position="33"/>
        <end position="100"/>
    </location>
</feature>
<dbReference type="AlphaFoldDB" id="A0AAD8DSY0"/>
<name>A0AAD8DSY0_MYTSE</name>
<evidence type="ECO:0000313" key="2">
    <source>
        <dbReference type="EMBL" id="KAJ8719090.1"/>
    </source>
</evidence>
<reference evidence="2" key="1">
    <citation type="submission" date="2023-03" db="EMBL/GenBank/DDBJ databases">
        <title>Chromosome-level genomes of two armyworms, Mythimna separata and Mythimna loreyi, provide insights into the biosynthesis and reception of sex pheromones.</title>
        <authorList>
            <person name="Zhao H."/>
        </authorList>
    </citation>
    <scope>NUCLEOTIDE SEQUENCE</scope>
    <source>
        <strain evidence="2">BeijingLab</strain>
        <tissue evidence="2">Pupa</tissue>
    </source>
</reference>
<keyword evidence="1" id="KW-0732">Signal</keyword>
<sequence length="100" mass="11255">MSCVVELYRRTYFTMNKLLIVLLAVCLVSTQAFVKRDAPAADGKNYLETLQKQIEEFGKTVNTQVATAFDPEQVKKNFNQFVDGVTKTMNDMKAATQPKA</sequence>
<protein>
    <submittedName>
        <fullName evidence="2">Uncharacterized protein</fullName>
    </submittedName>
</protein>
<comment type="caution">
    <text evidence="2">The sequence shown here is derived from an EMBL/GenBank/DDBJ whole genome shotgun (WGS) entry which is preliminary data.</text>
</comment>
<feature type="signal peptide" evidence="1">
    <location>
        <begin position="1"/>
        <end position="32"/>
    </location>
</feature>